<sequence>MEKFDAVGHDSGQDICRLQRSGIHDICFNPAQIGAMWYCEVSGTPLAFCAIPMRWLNWASRRECPTFSTRHLRGAA</sequence>
<dbReference type="GeneID" id="63689085"/>
<proteinExistence type="predicted"/>
<name>M5FPV6_DACPD</name>
<dbReference type="HOGENOM" id="CLU_2654461_0_0_1"/>
<evidence type="ECO:0000313" key="1">
    <source>
        <dbReference type="EMBL" id="EJT97343.1"/>
    </source>
</evidence>
<dbReference type="EMBL" id="JH795877">
    <property type="protein sequence ID" value="EJT97343.1"/>
    <property type="molecule type" value="Genomic_DNA"/>
</dbReference>
<reference evidence="1 2" key="1">
    <citation type="journal article" date="2012" name="Science">
        <title>The Paleozoic origin of enzymatic lignin decomposition reconstructed from 31 fungal genomes.</title>
        <authorList>
            <person name="Floudas D."/>
            <person name="Binder M."/>
            <person name="Riley R."/>
            <person name="Barry K."/>
            <person name="Blanchette R.A."/>
            <person name="Henrissat B."/>
            <person name="Martinez A.T."/>
            <person name="Otillar R."/>
            <person name="Spatafora J.W."/>
            <person name="Yadav J.S."/>
            <person name="Aerts A."/>
            <person name="Benoit I."/>
            <person name="Boyd A."/>
            <person name="Carlson A."/>
            <person name="Copeland A."/>
            <person name="Coutinho P.M."/>
            <person name="de Vries R.P."/>
            <person name="Ferreira P."/>
            <person name="Findley K."/>
            <person name="Foster B."/>
            <person name="Gaskell J."/>
            <person name="Glotzer D."/>
            <person name="Gorecki P."/>
            <person name="Heitman J."/>
            <person name="Hesse C."/>
            <person name="Hori C."/>
            <person name="Igarashi K."/>
            <person name="Jurgens J.A."/>
            <person name="Kallen N."/>
            <person name="Kersten P."/>
            <person name="Kohler A."/>
            <person name="Kuees U."/>
            <person name="Kumar T.K.A."/>
            <person name="Kuo A."/>
            <person name="LaButti K."/>
            <person name="Larrondo L.F."/>
            <person name="Lindquist E."/>
            <person name="Ling A."/>
            <person name="Lombard V."/>
            <person name="Lucas S."/>
            <person name="Lundell T."/>
            <person name="Martin R."/>
            <person name="McLaughlin D.J."/>
            <person name="Morgenstern I."/>
            <person name="Morin E."/>
            <person name="Murat C."/>
            <person name="Nagy L.G."/>
            <person name="Nolan M."/>
            <person name="Ohm R.A."/>
            <person name="Patyshakuliyeva A."/>
            <person name="Rokas A."/>
            <person name="Ruiz-Duenas F.J."/>
            <person name="Sabat G."/>
            <person name="Salamov A."/>
            <person name="Samejima M."/>
            <person name="Schmutz J."/>
            <person name="Slot J.C."/>
            <person name="St John F."/>
            <person name="Stenlid J."/>
            <person name="Sun H."/>
            <person name="Sun S."/>
            <person name="Syed K."/>
            <person name="Tsang A."/>
            <person name="Wiebenga A."/>
            <person name="Young D."/>
            <person name="Pisabarro A."/>
            <person name="Eastwood D.C."/>
            <person name="Martin F."/>
            <person name="Cullen D."/>
            <person name="Grigoriev I.V."/>
            <person name="Hibbett D.S."/>
        </authorList>
    </citation>
    <scope>NUCLEOTIDE SEQUENCE [LARGE SCALE GENOMIC DNA]</scope>
    <source>
        <strain evidence="1 2">DJM-731 SS1</strain>
    </source>
</reference>
<dbReference type="RefSeq" id="XP_040624241.1">
    <property type="nucleotide sequence ID" value="XM_040774023.1"/>
</dbReference>
<protein>
    <submittedName>
        <fullName evidence="1">Uncharacterized protein</fullName>
    </submittedName>
</protein>
<accession>M5FPV6</accession>
<keyword evidence="2" id="KW-1185">Reference proteome</keyword>
<gene>
    <name evidence="1" type="ORF">DACRYDRAFT_25127</name>
</gene>
<dbReference type="AlphaFoldDB" id="M5FPV6"/>
<evidence type="ECO:0000313" key="2">
    <source>
        <dbReference type="Proteomes" id="UP000030653"/>
    </source>
</evidence>
<dbReference type="Proteomes" id="UP000030653">
    <property type="component" value="Unassembled WGS sequence"/>
</dbReference>
<organism evidence="1 2">
    <name type="scientific">Dacryopinax primogenitus (strain DJM 731)</name>
    <name type="common">Brown rot fungus</name>
    <dbReference type="NCBI Taxonomy" id="1858805"/>
    <lineage>
        <taxon>Eukaryota</taxon>
        <taxon>Fungi</taxon>
        <taxon>Dikarya</taxon>
        <taxon>Basidiomycota</taxon>
        <taxon>Agaricomycotina</taxon>
        <taxon>Dacrymycetes</taxon>
        <taxon>Dacrymycetales</taxon>
        <taxon>Dacrymycetaceae</taxon>
        <taxon>Dacryopinax</taxon>
    </lineage>
</organism>